<dbReference type="PANTHER" id="PTHR30266">
    <property type="entry name" value="MECHANOSENSITIVE CHANNEL MSCL"/>
    <property type="match status" value="1"/>
</dbReference>
<keyword evidence="12" id="KW-1185">Reference proteome</keyword>
<evidence type="ECO:0000256" key="2">
    <source>
        <dbReference type="ARBA" id="ARBA00007254"/>
    </source>
</evidence>
<proteinExistence type="inferred from homology"/>
<name>A0A4P6JUC9_KTERU</name>
<evidence type="ECO:0000256" key="9">
    <source>
        <dbReference type="ARBA" id="ARBA00023303"/>
    </source>
</evidence>
<keyword evidence="4" id="KW-1003">Cell membrane</keyword>
<dbReference type="GO" id="GO:0008381">
    <property type="term" value="F:mechanosensitive monoatomic ion channel activity"/>
    <property type="evidence" value="ECO:0007669"/>
    <property type="project" value="InterPro"/>
</dbReference>
<sequence>MDRERAALDVSDIGKRGLHAGLRELGGFQKFILRGNVVDLAVGIVIGASFNSVVTAMVNDFLQPLIGKVANVSTLNSAQTAGFMWGHFIGTLITFLLTAAVVYFFVVRPVNALQDRFFPHKDEAPTTRECPFCLSSVPIKATRCAYCTAQLPPSDTPETQTV</sequence>
<protein>
    <submittedName>
        <fullName evidence="11">Large conductance mechanosensitive channel protein MscL</fullName>
    </submittedName>
</protein>
<keyword evidence="3" id="KW-0813">Transport</keyword>
<keyword evidence="7" id="KW-0406">Ion transport</keyword>
<keyword evidence="8 10" id="KW-0472">Membrane</keyword>
<dbReference type="AlphaFoldDB" id="A0A4P6JUC9"/>
<evidence type="ECO:0000256" key="5">
    <source>
        <dbReference type="ARBA" id="ARBA00022692"/>
    </source>
</evidence>
<dbReference type="PANTHER" id="PTHR30266:SF2">
    <property type="entry name" value="LARGE-CONDUCTANCE MECHANOSENSITIVE CHANNEL"/>
    <property type="match status" value="1"/>
</dbReference>
<dbReference type="NCBIfam" id="TIGR00220">
    <property type="entry name" value="mscL"/>
    <property type="match status" value="1"/>
</dbReference>
<dbReference type="PRINTS" id="PR01264">
    <property type="entry name" value="MECHCHANNEL"/>
</dbReference>
<reference evidence="11 12" key="1">
    <citation type="submission" date="2019-01" db="EMBL/GenBank/DDBJ databases">
        <title>Ktedonosporobacter rubrisoli SCAWS-G2.</title>
        <authorList>
            <person name="Huang Y."/>
            <person name="Yan B."/>
        </authorList>
    </citation>
    <scope>NUCLEOTIDE SEQUENCE [LARGE SCALE GENOMIC DNA]</scope>
    <source>
        <strain evidence="11 12">SCAWS-G2</strain>
    </source>
</reference>
<evidence type="ECO:0000256" key="6">
    <source>
        <dbReference type="ARBA" id="ARBA00022989"/>
    </source>
</evidence>
<dbReference type="RefSeq" id="WP_129890127.1">
    <property type="nucleotide sequence ID" value="NZ_CP035758.1"/>
</dbReference>
<evidence type="ECO:0000313" key="12">
    <source>
        <dbReference type="Proteomes" id="UP000290365"/>
    </source>
</evidence>
<dbReference type="OrthoDB" id="9810350at2"/>
<evidence type="ECO:0000313" key="11">
    <source>
        <dbReference type="EMBL" id="QBD79074.1"/>
    </source>
</evidence>
<dbReference type="Pfam" id="PF01741">
    <property type="entry name" value="MscL"/>
    <property type="match status" value="1"/>
</dbReference>
<evidence type="ECO:0000256" key="7">
    <source>
        <dbReference type="ARBA" id="ARBA00023065"/>
    </source>
</evidence>
<dbReference type="SUPFAM" id="SSF81330">
    <property type="entry name" value="Gated mechanosensitive channel"/>
    <property type="match status" value="1"/>
</dbReference>
<dbReference type="EMBL" id="CP035758">
    <property type="protein sequence ID" value="QBD79074.1"/>
    <property type="molecule type" value="Genomic_DNA"/>
</dbReference>
<keyword evidence="6 10" id="KW-1133">Transmembrane helix</keyword>
<feature type="transmembrane region" description="Helical" evidence="10">
    <location>
        <begin position="37"/>
        <end position="58"/>
    </location>
</feature>
<dbReference type="Gene3D" id="1.10.1200.120">
    <property type="entry name" value="Large-conductance mechanosensitive channel, MscL, domain 1"/>
    <property type="match status" value="1"/>
</dbReference>
<evidence type="ECO:0000256" key="8">
    <source>
        <dbReference type="ARBA" id="ARBA00023136"/>
    </source>
</evidence>
<dbReference type="KEGG" id="kbs:EPA93_25040"/>
<dbReference type="GO" id="GO:0005886">
    <property type="term" value="C:plasma membrane"/>
    <property type="evidence" value="ECO:0007669"/>
    <property type="project" value="UniProtKB-SubCell"/>
</dbReference>
<keyword evidence="5 10" id="KW-0812">Transmembrane</keyword>
<keyword evidence="9" id="KW-0407">Ion channel</keyword>
<evidence type="ECO:0000256" key="1">
    <source>
        <dbReference type="ARBA" id="ARBA00004651"/>
    </source>
</evidence>
<comment type="subcellular location">
    <subcellularLocation>
        <location evidence="1">Cell membrane</location>
        <topology evidence="1">Multi-pass membrane protein</topology>
    </subcellularLocation>
</comment>
<dbReference type="InterPro" id="IPR019823">
    <property type="entry name" value="Mechanosensitive_channel_CS"/>
</dbReference>
<dbReference type="PROSITE" id="PS01327">
    <property type="entry name" value="MSCL"/>
    <property type="match status" value="1"/>
</dbReference>
<dbReference type="Proteomes" id="UP000290365">
    <property type="component" value="Chromosome"/>
</dbReference>
<dbReference type="InterPro" id="IPR037673">
    <property type="entry name" value="MSC/AndL"/>
</dbReference>
<feature type="transmembrane region" description="Helical" evidence="10">
    <location>
        <begin position="83"/>
        <end position="106"/>
    </location>
</feature>
<dbReference type="InterPro" id="IPR001185">
    <property type="entry name" value="MS_channel"/>
</dbReference>
<accession>A0A4P6JUC9</accession>
<evidence type="ECO:0000256" key="10">
    <source>
        <dbReference type="SAM" id="Phobius"/>
    </source>
</evidence>
<organism evidence="11 12">
    <name type="scientific">Ktedonosporobacter rubrisoli</name>
    <dbReference type="NCBI Taxonomy" id="2509675"/>
    <lineage>
        <taxon>Bacteria</taxon>
        <taxon>Bacillati</taxon>
        <taxon>Chloroflexota</taxon>
        <taxon>Ktedonobacteria</taxon>
        <taxon>Ktedonobacterales</taxon>
        <taxon>Ktedonosporobacteraceae</taxon>
        <taxon>Ktedonosporobacter</taxon>
    </lineage>
</organism>
<evidence type="ECO:0000256" key="4">
    <source>
        <dbReference type="ARBA" id="ARBA00022475"/>
    </source>
</evidence>
<comment type="similarity">
    <text evidence="2">Belongs to the MscL family.</text>
</comment>
<evidence type="ECO:0000256" key="3">
    <source>
        <dbReference type="ARBA" id="ARBA00022448"/>
    </source>
</evidence>
<gene>
    <name evidence="11" type="primary">mscL</name>
    <name evidence="11" type="ORF">EPA93_25040</name>
</gene>
<dbReference type="InterPro" id="IPR036019">
    <property type="entry name" value="MscL_channel"/>
</dbReference>